<dbReference type="EMBL" id="FNVS01000029">
    <property type="protein sequence ID" value="SEG28821.1"/>
    <property type="molecule type" value="Genomic_DNA"/>
</dbReference>
<accession>A0A8G2BZ53</accession>
<dbReference type="InterPro" id="IPR011042">
    <property type="entry name" value="6-blade_b-propeller_TolB-like"/>
</dbReference>
<dbReference type="RefSeq" id="WP_103984466.1">
    <property type="nucleotide sequence ID" value="NZ_FNVS01000029.1"/>
</dbReference>
<dbReference type="Gene3D" id="2.120.10.30">
    <property type="entry name" value="TolB, C-terminal domain"/>
    <property type="match status" value="1"/>
</dbReference>
<evidence type="ECO:0000313" key="2">
    <source>
        <dbReference type="Proteomes" id="UP000236725"/>
    </source>
</evidence>
<reference evidence="1 2" key="1">
    <citation type="submission" date="2016-10" db="EMBL/GenBank/DDBJ databases">
        <authorList>
            <person name="Varghese N."/>
            <person name="Submissions S."/>
        </authorList>
    </citation>
    <scope>NUCLEOTIDE SEQUENCE [LARGE SCALE GENOMIC DNA]</scope>
    <source>
        <strain evidence="1 2">DSM 29073</strain>
    </source>
</reference>
<dbReference type="AlphaFoldDB" id="A0A8G2BZ53"/>
<protein>
    <submittedName>
        <fullName evidence="1">6-bladed beta-propeller protein</fullName>
    </submittedName>
</protein>
<gene>
    <name evidence="1" type="ORF">SAMN05444001_1293</name>
</gene>
<evidence type="ECO:0000313" key="1">
    <source>
        <dbReference type="EMBL" id="SEG28821.1"/>
    </source>
</evidence>
<dbReference type="PROSITE" id="PS51257">
    <property type="entry name" value="PROKAR_LIPOPROTEIN"/>
    <property type="match status" value="1"/>
</dbReference>
<sequence>MKKLLLLVLILSLIGCTEKKMHSLELDRIDLKEAKMLDELFFEADLDSIEYILLEMTPDGESSINNILDYCVTNDYIFIHSSKKGGILQFNRSGKFIRHFAHKGDGPGETISINSISANEEKEELYISQLSTTLVYDFHGNYLKTIKISRLTSFQYYLKNNLWIETGKLFLPINYPRMIGLGIFNLDGDTIDIRNNFVNEEILSADITGIINSYLISGISNNYLSYISLSDTIFSLSSKGIEPVYEINTERTIEAKKKLSNFRSDNMIENNFLIHDFFETTDYFYVRVIYNSNMYIYSYNKTNKQQVYSLN</sequence>
<dbReference type="Pfam" id="PF17170">
    <property type="entry name" value="DUF5128"/>
    <property type="match status" value="1"/>
</dbReference>
<organism evidence="1 2">
    <name type="scientific">Parabacteroides chinchillae</name>
    <dbReference type="NCBI Taxonomy" id="871327"/>
    <lineage>
        <taxon>Bacteria</taxon>
        <taxon>Pseudomonadati</taxon>
        <taxon>Bacteroidota</taxon>
        <taxon>Bacteroidia</taxon>
        <taxon>Bacteroidales</taxon>
        <taxon>Tannerellaceae</taxon>
        <taxon>Parabacteroides</taxon>
    </lineage>
</organism>
<dbReference type="Proteomes" id="UP000236725">
    <property type="component" value="Unassembled WGS sequence"/>
</dbReference>
<name>A0A8G2BZ53_9BACT</name>
<keyword evidence="2" id="KW-1185">Reference proteome</keyword>
<comment type="caution">
    <text evidence="1">The sequence shown here is derived from an EMBL/GenBank/DDBJ whole genome shotgun (WGS) entry which is preliminary data.</text>
</comment>
<proteinExistence type="predicted"/>